<evidence type="ECO:0000313" key="3">
    <source>
        <dbReference type="EMBL" id="TDC35464.1"/>
    </source>
</evidence>
<dbReference type="PANTHER" id="PTHR42748">
    <property type="entry name" value="NITROGEN METABOLITE REPRESSION PROTEIN NMRA FAMILY MEMBER"/>
    <property type="match status" value="1"/>
</dbReference>
<sequence>MKIAVIGGSGLIGSKLVPHLAGPGHEVTVASRRTGVDTLTGAGLKEVLADADIAVDVTNSPSFADDDVLEFFRTSTGNLVSAAQAAGVQHYVALSVVGCDRMADLGYMRAKVAQETLIRESGLPYSIVRATQFFEFAGGIADAATVDGEVRAAPAGVQPIAADDVATAVARRVLGSPINDFVEHAGPEVLTFASWIRAFLSARSDVRRVVVDSKAQLFGAVPRADMFLPSPGATLAPTTLAAWLTAG</sequence>
<dbReference type="EMBL" id="SMKA01000002">
    <property type="protein sequence ID" value="TDC35464.1"/>
    <property type="molecule type" value="Genomic_DNA"/>
</dbReference>
<dbReference type="Pfam" id="PF13460">
    <property type="entry name" value="NAD_binding_10"/>
    <property type="match status" value="1"/>
</dbReference>
<proteinExistence type="predicted"/>
<evidence type="ECO:0000259" key="2">
    <source>
        <dbReference type="Pfam" id="PF13460"/>
    </source>
</evidence>
<dbReference type="InterPro" id="IPR051164">
    <property type="entry name" value="NmrA-like_oxidored"/>
</dbReference>
<dbReference type="Gene3D" id="3.40.50.720">
    <property type="entry name" value="NAD(P)-binding Rossmann-like Domain"/>
    <property type="match status" value="1"/>
</dbReference>
<protein>
    <submittedName>
        <fullName evidence="3">NAD-dependent epimerase/dehydratase family protein</fullName>
    </submittedName>
</protein>
<accession>A0A4R4QII0</accession>
<keyword evidence="4" id="KW-1185">Reference proteome</keyword>
<evidence type="ECO:0000313" key="4">
    <source>
        <dbReference type="Proteomes" id="UP000295075"/>
    </source>
</evidence>
<dbReference type="InterPro" id="IPR016040">
    <property type="entry name" value="NAD(P)-bd_dom"/>
</dbReference>
<dbReference type="SUPFAM" id="SSF51735">
    <property type="entry name" value="NAD(P)-binding Rossmann-fold domains"/>
    <property type="match status" value="1"/>
</dbReference>
<gene>
    <name evidence="3" type="ORF">E1261_00955</name>
</gene>
<dbReference type="Proteomes" id="UP000295075">
    <property type="component" value="Unassembled WGS sequence"/>
</dbReference>
<dbReference type="OrthoDB" id="9771302at2"/>
<comment type="caution">
    <text evidence="3">The sequence shown here is derived from an EMBL/GenBank/DDBJ whole genome shotgun (WGS) entry which is preliminary data.</text>
</comment>
<dbReference type="InterPro" id="IPR036291">
    <property type="entry name" value="NAD(P)-bd_dom_sf"/>
</dbReference>
<keyword evidence="1" id="KW-0521">NADP</keyword>
<name>A0A4R4QII0_9ACTN</name>
<dbReference type="AlphaFoldDB" id="A0A4R4QII0"/>
<feature type="domain" description="NAD(P)-binding" evidence="2">
    <location>
        <begin position="7"/>
        <end position="171"/>
    </location>
</feature>
<dbReference type="RefSeq" id="WP_132400205.1">
    <property type="nucleotide sequence ID" value="NZ_SMKA01000002.1"/>
</dbReference>
<evidence type="ECO:0000256" key="1">
    <source>
        <dbReference type="ARBA" id="ARBA00022857"/>
    </source>
</evidence>
<organism evidence="3 4">
    <name type="scientific">Kribbella albertanoniae</name>
    <dbReference type="NCBI Taxonomy" id="1266829"/>
    <lineage>
        <taxon>Bacteria</taxon>
        <taxon>Bacillati</taxon>
        <taxon>Actinomycetota</taxon>
        <taxon>Actinomycetes</taxon>
        <taxon>Propionibacteriales</taxon>
        <taxon>Kribbellaceae</taxon>
        <taxon>Kribbella</taxon>
    </lineage>
</organism>
<reference evidence="3 4" key="1">
    <citation type="submission" date="2019-03" db="EMBL/GenBank/DDBJ databases">
        <title>Draft genome sequences of novel Actinobacteria.</title>
        <authorList>
            <person name="Sahin N."/>
            <person name="Ay H."/>
            <person name="Saygin H."/>
        </authorList>
    </citation>
    <scope>NUCLEOTIDE SEQUENCE [LARGE SCALE GENOMIC DNA]</scope>
    <source>
        <strain evidence="3 4">JCM 30547</strain>
    </source>
</reference>
<dbReference type="PANTHER" id="PTHR42748:SF3">
    <property type="entry name" value="BLL4366 PROTEIN"/>
    <property type="match status" value="1"/>
</dbReference>